<gene>
    <name evidence="1" type="ORF">H2252_07415</name>
</gene>
<reference evidence="1" key="1">
    <citation type="submission" date="2020-07" db="EMBL/GenBank/DDBJ databases">
        <title>Campylobacter molothri sp. nov. isolated from wild birds.</title>
        <authorList>
            <person name="Miller W.G."/>
            <person name="Chapman M.H."/>
            <person name="Yee E."/>
            <person name="Lopes B.S."/>
            <person name="Forbes K.J."/>
        </authorList>
    </citation>
    <scope>NUCLEOTIDE SEQUENCE</scope>
    <source>
        <strain evidence="1">RM9754</strain>
    </source>
</reference>
<protein>
    <submittedName>
        <fullName evidence="1">Gamma-glutamyl-gamma-aminobutyrate hydrolase family protein</fullName>
    </submittedName>
</protein>
<proteinExistence type="predicted"/>
<keyword evidence="2" id="KW-1185">Reference proteome</keyword>
<organism evidence="1 2">
    <name type="scientific">Campylobacter molothri</name>
    <dbReference type="NCBI Taxonomy" id="1032242"/>
    <lineage>
        <taxon>Bacteria</taxon>
        <taxon>Pseudomonadati</taxon>
        <taxon>Campylobacterota</taxon>
        <taxon>Epsilonproteobacteria</taxon>
        <taxon>Campylobacterales</taxon>
        <taxon>Campylobacteraceae</taxon>
        <taxon>Campylobacter</taxon>
    </lineage>
</organism>
<name>A0ACC5W2N0_9BACT</name>
<dbReference type="EMBL" id="JACHUQ010000022">
    <property type="protein sequence ID" value="MBZ7975201.1"/>
    <property type="molecule type" value="Genomic_DNA"/>
</dbReference>
<dbReference type="Proteomes" id="UP001319828">
    <property type="component" value="Unassembled WGS sequence"/>
</dbReference>
<sequence>MFIGITQRLICNQNYFEEREALALDWGRLFNLNLFSGFLPLPLSYEIDFNIYEKHLNAVILSGGNDLSIYDHSVLSQKRDAYERKIIEYCLKTNTPLLGICRGAQMIAHYFGSSLNSCINHIGHHEIIFDDVNYMVNSFHNYAIVNLGEDLISLAKANDESIEAFKHKDKNIYGIMWHIERENGLENISILKKWLDLIKEKK</sequence>
<keyword evidence="1" id="KW-0378">Hydrolase</keyword>
<accession>A0ACC5W2N0</accession>
<evidence type="ECO:0000313" key="1">
    <source>
        <dbReference type="EMBL" id="MBZ7975201.1"/>
    </source>
</evidence>
<comment type="caution">
    <text evidence="1">The sequence shown here is derived from an EMBL/GenBank/DDBJ whole genome shotgun (WGS) entry which is preliminary data.</text>
</comment>
<evidence type="ECO:0000313" key="2">
    <source>
        <dbReference type="Proteomes" id="UP001319828"/>
    </source>
</evidence>